<dbReference type="GO" id="GO:0016787">
    <property type="term" value="F:hydrolase activity"/>
    <property type="evidence" value="ECO:0007669"/>
    <property type="project" value="UniProtKB-KW"/>
</dbReference>
<comment type="caution">
    <text evidence="2">The sequence shown here is derived from an EMBL/GenBank/DDBJ whole genome shotgun (WGS) entry which is preliminary data.</text>
</comment>
<protein>
    <submittedName>
        <fullName evidence="2">Metal-dependent hydrolase</fullName>
    </submittedName>
</protein>
<feature type="transmembrane region" description="Helical" evidence="1">
    <location>
        <begin position="61"/>
        <end position="87"/>
    </location>
</feature>
<sequence>MIIGHIAAGYLAARGMSAAGAGVLFAGIIVGSVLPDLDMLWFLLVDQGQVHHHNYVTHRPALWAAVLFVATMSRLPTVAGVAIGALLHLLLDSIVGKIAWGWPVWDVAVPLVVVPATHDNWVLSFLFHWTFAVEWALCAVALVLFAYGRSRVRKTNPD</sequence>
<keyword evidence="2" id="KW-0378">Hydrolase</keyword>
<evidence type="ECO:0000313" key="3">
    <source>
        <dbReference type="Proteomes" id="UP001627408"/>
    </source>
</evidence>
<dbReference type="Pfam" id="PF04307">
    <property type="entry name" value="YdjM"/>
    <property type="match status" value="1"/>
</dbReference>
<feature type="transmembrane region" description="Helical" evidence="1">
    <location>
        <begin position="126"/>
        <end position="147"/>
    </location>
</feature>
<organism evidence="2 3">
    <name type="scientific">Tateyamaria armeniaca</name>
    <dbReference type="NCBI Taxonomy" id="2518930"/>
    <lineage>
        <taxon>Bacteria</taxon>
        <taxon>Pseudomonadati</taxon>
        <taxon>Pseudomonadota</taxon>
        <taxon>Alphaproteobacteria</taxon>
        <taxon>Rhodobacterales</taxon>
        <taxon>Roseobacteraceae</taxon>
        <taxon>Tateyamaria</taxon>
    </lineage>
</organism>
<keyword evidence="1" id="KW-0472">Membrane</keyword>
<keyword evidence="1" id="KW-1133">Transmembrane helix</keyword>
<evidence type="ECO:0000256" key="1">
    <source>
        <dbReference type="SAM" id="Phobius"/>
    </source>
</evidence>
<dbReference type="Proteomes" id="UP001627408">
    <property type="component" value="Unassembled WGS sequence"/>
</dbReference>
<feature type="transmembrane region" description="Helical" evidence="1">
    <location>
        <begin position="94"/>
        <end position="114"/>
    </location>
</feature>
<name>A0ABW8UTH2_9RHOB</name>
<dbReference type="InterPro" id="IPR007404">
    <property type="entry name" value="YdjM-like"/>
</dbReference>
<keyword evidence="3" id="KW-1185">Reference proteome</keyword>
<evidence type="ECO:0000313" key="2">
    <source>
        <dbReference type="EMBL" id="MFL4470430.1"/>
    </source>
</evidence>
<feature type="transmembrane region" description="Helical" evidence="1">
    <location>
        <begin position="12"/>
        <end position="34"/>
    </location>
</feature>
<reference evidence="2 3" key="1">
    <citation type="submission" date="2024-08" db="EMBL/GenBank/DDBJ databases">
        <title>Tateyamaria sp. nov., isolated from marine algae.</title>
        <authorList>
            <person name="Choi B.J."/>
            <person name="Kim J.M."/>
            <person name="Lee J.K."/>
            <person name="Choi D.G."/>
            <person name="Bayburt H."/>
            <person name="Baek J.H."/>
            <person name="Han D.M."/>
            <person name="Jeon C.O."/>
        </authorList>
    </citation>
    <scope>NUCLEOTIDE SEQUENCE [LARGE SCALE GENOMIC DNA]</scope>
    <source>
        <strain evidence="2 3">KMU-156</strain>
    </source>
</reference>
<gene>
    <name evidence="2" type="ORF">ACERZ8_11285</name>
</gene>
<keyword evidence="1" id="KW-0812">Transmembrane</keyword>
<dbReference type="EMBL" id="JBHDIY010000002">
    <property type="protein sequence ID" value="MFL4470430.1"/>
    <property type="molecule type" value="Genomic_DNA"/>
</dbReference>
<accession>A0ABW8UTH2</accession>
<proteinExistence type="predicted"/>
<dbReference type="RefSeq" id="WP_407592285.1">
    <property type="nucleotide sequence ID" value="NZ_JBHDIY010000002.1"/>
</dbReference>